<feature type="region of interest" description="Disordered" evidence="4">
    <location>
        <begin position="441"/>
        <end position="508"/>
    </location>
</feature>
<dbReference type="InterPro" id="IPR036322">
    <property type="entry name" value="WD40_repeat_dom_sf"/>
</dbReference>
<dbReference type="Gene3D" id="2.130.10.10">
    <property type="entry name" value="YVTN repeat-like/Quinoprotein amine dehydrogenase"/>
    <property type="match status" value="2"/>
</dbReference>
<dbReference type="GeneID" id="2906077"/>
<dbReference type="SUPFAM" id="SSF50978">
    <property type="entry name" value="WD40 repeat-like"/>
    <property type="match status" value="1"/>
</dbReference>
<dbReference type="Proteomes" id="UP000182444">
    <property type="component" value="Chromosome 1A"/>
</dbReference>
<name>A0A1D8N3R1_YARLL</name>
<dbReference type="InterPro" id="IPR051858">
    <property type="entry name" value="WD_repeat_GAD-1"/>
</dbReference>
<dbReference type="AlphaFoldDB" id="A0A1D8N3R1"/>
<feature type="compositionally biased region" description="Basic and acidic residues" evidence="4">
    <location>
        <begin position="472"/>
        <end position="508"/>
    </location>
</feature>
<keyword evidence="2" id="KW-0677">Repeat</keyword>
<dbReference type="PROSITE" id="PS50082">
    <property type="entry name" value="WD_REPEATS_2"/>
    <property type="match status" value="1"/>
</dbReference>
<dbReference type="PANTHER" id="PTHR16017:SF0">
    <property type="entry name" value="WD REPEAT-CONTAINING PROTEIN 70"/>
    <property type="match status" value="1"/>
</dbReference>
<dbReference type="VEuPathDB" id="FungiDB:YALI0_A04653g"/>
<dbReference type="PANTHER" id="PTHR16017">
    <property type="entry name" value="GASTRULATION DEFECTIVE PROTEIN 1-RELATED"/>
    <property type="match status" value="1"/>
</dbReference>
<evidence type="ECO:0008006" key="7">
    <source>
        <dbReference type="Google" id="ProtNLM"/>
    </source>
</evidence>
<protein>
    <recommendedName>
        <fullName evidence="7">WD40-repeat-containing domain protein</fullName>
    </recommendedName>
</protein>
<gene>
    <name evidence="5" type="ORF">YALI1_A04815g</name>
</gene>
<feature type="repeat" description="WD" evidence="3">
    <location>
        <begin position="216"/>
        <end position="238"/>
    </location>
</feature>
<sequence length="508" mass="56223">MVTLVLGLLKHLEHTMEVSTSGKGHSNYSRTALTQLTSFGKQQETSNLDHKLSLALREDFKHRNQPKGQQTDDDNDDDDDGDDDDDDDDDDELDELPISHELFASISKQPVSCLVQEKSGSRLILATGRKTEFYDFPTLDKPFREVDQDAQVTCLAHDPSNIVLAVSETKKVKIYSRDGQELAESVEGDMYLVTPQNTKGHTATVLTGIALGGCEFVTSSRDQTVRIWKYTPGSLKQTNVIVTKTKGVKKVAGDDSGVVYHLAALDGLIVAATKDSLITYSKSNGYSRSMSTLQVEVTSLTSNSTNLVVTTTDKSLKILSKDLKVQLENNLDEVVTSTAYSPDSKYIVAVSDSLRILDSSDLAEVYKCKLRSPAKCVSWHAGLNQICLGLENGQLQMLFSPELSSKGALAVLERGHRKRDIDDVLQTVDVSSTSLKTVNPFADDFHKDNQKRKKQAASHHPDNKLDVWGTPDQKHVDATTDKAYRQDPREELLKYAEKAKNSDILERK</sequence>
<dbReference type="EMBL" id="CP017553">
    <property type="protein sequence ID" value="AOW00255.1"/>
    <property type="molecule type" value="Genomic_DNA"/>
</dbReference>
<dbReference type="InterPro" id="IPR001680">
    <property type="entry name" value="WD40_rpt"/>
</dbReference>
<dbReference type="GO" id="GO:0005634">
    <property type="term" value="C:nucleus"/>
    <property type="evidence" value="ECO:0007669"/>
    <property type="project" value="TreeGrafter"/>
</dbReference>
<evidence type="ECO:0000256" key="3">
    <source>
        <dbReference type="PROSITE-ProRule" id="PRU00221"/>
    </source>
</evidence>
<dbReference type="Pfam" id="PF00400">
    <property type="entry name" value="WD40"/>
    <property type="match status" value="1"/>
</dbReference>
<keyword evidence="1 3" id="KW-0853">WD repeat</keyword>
<dbReference type="RefSeq" id="XP_068137733.1">
    <property type="nucleotide sequence ID" value="XM_068281632.1"/>
</dbReference>
<dbReference type="OMA" id="RNINEDP"/>
<evidence type="ECO:0000313" key="6">
    <source>
        <dbReference type="Proteomes" id="UP000182444"/>
    </source>
</evidence>
<evidence type="ECO:0000256" key="1">
    <source>
        <dbReference type="ARBA" id="ARBA00022574"/>
    </source>
</evidence>
<dbReference type="eggNOG" id="KOG0772">
    <property type="taxonomic scope" value="Eukaryota"/>
</dbReference>
<dbReference type="GO" id="GO:0035861">
    <property type="term" value="C:site of double-strand break"/>
    <property type="evidence" value="ECO:0007669"/>
    <property type="project" value="TreeGrafter"/>
</dbReference>
<dbReference type="InterPro" id="IPR015943">
    <property type="entry name" value="WD40/YVTN_repeat-like_dom_sf"/>
</dbReference>
<proteinExistence type="predicted"/>
<dbReference type="VEuPathDB" id="FungiDB:YALI1_A04815g"/>
<feature type="region of interest" description="Disordered" evidence="4">
    <location>
        <begin position="60"/>
        <end position="93"/>
    </location>
</feature>
<reference evidence="5 6" key="1">
    <citation type="journal article" date="2016" name="PLoS ONE">
        <title>Sequence Assembly of Yarrowia lipolytica Strain W29/CLIB89 Shows Transposable Element Diversity.</title>
        <authorList>
            <person name="Magnan C."/>
            <person name="Yu J."/>
            <person name="Chang I."/>
            <person name="Jahn E."/>
            <person name="Kanomata Y."/>
            <person name="Wu J."/>
            <person name="Zeller M."/>
            <person name="Oakes M."/>
            <person name="Baldi P."/>
            <person name="Sandmeyer S."/>
        </authorList>
    </citation>
    <scope>NUCLEOTIDE SEQUENCE [LARGE SCALE GENOMIC DNA]</scope>
    <source>
        <strain evidence="6">CLIB89(W29)</strain>
    </source>
</reference>
<evidence type="ECO:0000256" key="4">
    <source>
        <dbReference type="SAM" id="MobiDB-lite"/>
    </source>
</evidence>
<feature type="compositionally biased region" description="Acidic residues" evidence="4">
    <location>
        <begin position="71"/>
        <end position="93"/>
    </location>
</feature>
<dbReference type="SMART" id="SM00320">
    <property type="entry name" value="WD40"/>
    <property type="match status" value="4"/>
</dbReference>
<accession>A0A1D8N3R1</accession>
<organism evidence="5 6">
    <name type="scientific">Yarrowia lipolytica</name>
    <name type="common">Candida lipolytica</name>
    <dbReference type="NCBI Taxonomy" id="4952"/>
    <lineage>
        <taxon>Eukaryota</taxon>
        <taxon>Fungi</taxon>
        <taxon>Dikarya</taxon>
        <taxon>Ascomycota</taxon>
        <taxon>Saccharomycotina</taxon>
        <taxon>Dipodascomycetes</taxon>
        <taxon>Dipodascales</taxon>
        <taxon>Dipodascales incertae sedis</taxon>
        <taxon>Yarrowia</taxon>
    </lineage>
</organism>
<evidence type="ECO:0000313" key="5">
    <source>
        <dbReference type="EMBL" id="AOW00255.1"/>
    </source>
</evidence>
<evidence type="ECO:0000256" key="2">
    <source>
        <dbReference type="ARBA" id="ARBA00022737"/>
    </source>
</evidence>